<dbReference type="SUPFAM" id="SSF55729">
    <property type="entry name" value="Acyl-CoA N-acyltransferases (Nat)"/>
    <property type="match status" value="1"/>
</dbReference>
<proteinExistence type="predicted"/>
<dbReference type="HOGENOM" id="CLU_2192513_0_0_4"/>
<reference evidence="2" key="1">
    <citation type="journal article" date="2014" name="Soil Biol. Biochem.">
        <title>Structure and function of bacterial communities in ageing soils: Insights from the Mendocino ecological staircase.</title>
        <authorList>
            <person name="Uroz S."/>
            <person name="Tech J.J."/>
            <person name="Sawaya N.A."/>
            <person name="Frey-Klett P."/>
            <person name="Leveau J.H.J."/>
        </authorList>
    </citation>
    <scope>NUCLEOTIDE SEQUENCE [LARGE SCALE GENOMIC DNA]</scope>
    <source>
        <strain evidence="2">Cal35</strain>
    </source>
</reference>
<gene>
    <name evidence="1" type="ORF">LT85_4923</name>
</gene>
<evidence type="ECO:0000313" key="2">
    <source>
        <dbReference type="Proteomes" id="UP000030302"/>
    </source>
</evidence>
<accession>A0A0A1FHM0</accession>
<dbReference type="AlphaFoldDB" id="A0A0A1FHM0"/>
<dbReference type="STRING" id="279058.LT85_4923"/>
<dbReference type="KEGG" id="care:LT85_4923"/>
<sequence>MFIEREYRRNGYGKYLFETSLRTLSYSHKKHLLFFSRPAMEKMARDAGFQVYESEHDFVQKQPLRWLFIKFFYKVQWLSNFYRIRELLRKKREFGSKFHFKIAVLHPE</sequence>
<keyword evidence="2" id="KW-1185">Reference proteome</keyword>
<name>A0A0A1FHM0_9BURK</name>
<protein>
    <recommendedName>
        <fullName evidence="3">N-acetyltransferase domain-containing protein</fullName>
    </recommendedName>
</protein>
<dbReference type="InterPro" id="IPR016181">
    <property type="entry name" value="Acyl_CoA_acyltransferase"/>
</dbReference>
<dbReference type="EMBL" id="CP009962">
    <property type="protein sequence ID" value="AIY44081.1"/>
    <property type="molecule type" value="Genomic_DNA"/>
</dbReference>
<evidence type="ECO:0000313" key="1">
    <source>
        <dbReference type="EMBL" id="AIY44081.1"/>
    </source>
</evidence>
<evidence type="ECO:0008006" key="3">
    <source>
        <dbReference type="Google" id="ProtNLM"/>
    </source>
</evidence>
<organism evidence="1 2">
    <name type="scientific">Collimonas arenae</name>
    <dbReference type="NCBI Taxonomy" id="279058"/>
    <lineage>
        <taxon>Bacteria</taxon>
        <taxon>Pseudomonadati</taxon>
        <taxon>Pseudomonadota</taxon>
        <taxon>Betaproteobacteria</taxon>
        <taxon>Burkholderiales</taxon>
        <taxon>Oxalobacteraceae</taxon>
        <taxon>Collimonas</taxon>
    </lineage>
</organism>
<dbReference type="Proteomes" id="UP000030302">
    <property type="component" value="Chromosome"/>
</dbReference>